<reference evidence="1 2" key="1">
    <citation type="submission" date="2022-05" db="EMBL/GenBank/DDBJ databases">
        <authorList>
            <consortium name="Genoscope - CEA"/>
            <person name="William W."/>
        </authorList>
    </citation>
    <scope>NUCLEOTIDE SEQUENCE [LARGE SCALE GENOMIC DNA]</scope>
</reference>
<accession>A0ABN8QM72</accession>
<keyword evidence="2" id="KW-1185">Reference proteome</keyword>
<sequence length="198" mass="22456">MCCCGDYVLIASNGQEIVVKIETMLSVNCGSDLCRIVGMGYLYSFYHDAVGQIFCNYWTGFSKVPKNPVRDVTFFLAENILRKVLLYDCGNDVMTVVDYMRPWNHFPCVPIVPVHAEKGDMLLIQGEGPTDVRYGHVQDVDYLNKTVDVYFFIESHRSENVFVRESRGRGARNTVSWRSVIGLADGQWSGPGMWTRDS</sequence>
<evidence type="ECO:0000313" key="1">
    <source>
        <dbReference type="EMBL" id="CAH3166982.1"/>
    </source>
</evidence>
<name>A0ABN8QM72_9CNID</name>
<evidence type="ECO:0000313" key="2">
    <source>
        <dbReference type="Proteomes" id="UP001159405"/>
    </source>
</evidence>
<comment type="caution">
    <text evidence="1">The sequence shown here is derived from an EMBL/GenBank/DDBJ whole genome shotgun (WGS) entry which is preliminary data.</text>
</comment>
<proteinExistence type="predicted"/>
<organism evidence="1 2">
    <name type="scientific">Porites lobata</name>
    <dbReference type="NCBI Taxonomy" id="104759"/>
    <lineage>
        <taxon>Eukaryota</taxon>
        <taxon>Metazoa</taxon>
        <taxon>Cnidaria</taxon>
        <taxon>Anthozoa</taxon>
        <taxon>Hexacorallia</taxon>
        <taxon>Scleractinia</taxon>
        <taxon>Fungiina</taxon>
        <taxon>Poritidae</taxon>
        <taxon>Porites</taxon>
    </lineage>
</organism>
<dbReference type="Proteomes" id="UP001159405">
    <property type="component" value="Unassembled WGS sequence"/>
</dbReference>
<feature type="non-terminal residue" evidence="1">
    <location>
        <position position="198"/>
    </location>
</feature>
<protein>
    <submittedName>
        <fullName evidence="1">Uncharacterized protein</fullName>
    </submittedName>
</protein>
<dbReference type="EMBL" id="CALNXK010000139">
    <property type="protein sequence ID" value="CAH3166982.1"/>
    <property type="molecule type" value="Genomic_DNA"/>
</dbReference>
<gene>
    <name evidence="1" type="ORF">PLOB_00007963</name>
</gene>